<evidence type="ECO:0000256" key="4">
    <source>
        <dbReference type="ARBA" id="ARBA00023014"/>
    </source>
</evidence>
<feature type="binding site" evidence="5">
    <location>
        <position position="91"/>
    </location>
    <ligand>
        <name>[4Fe-4S] cluster</name>
        <dbReference type="ChEBI" id="CHEBI:49883"/>
        <note>4Fe-4S-S-AdoMet</note>
    </ligand>
</feature>
<evidence type="ECO:0000313" key="7">
    <source>
        <dbReference type="EMBL" id="APG28146.1"/>
    </source>
</evidence>
<feature type="binding site" evidence="5">
    <location>
        <position position="87"/>
    </location>
    <ligand>
        <name>[4Fe-4S] cluster</name>
        <dbReference type="ChEBI" id="CHEBI:49883"/>
        <note>4Fe-4S-S-AdoMet</note>
    </ligand>
</feature>
<dbReference type="InterPro" id="IPR040085">
    <property type="entry name" value="MJ0674-like"/>
</dbReference>
<dbReference type="InterPro" id="IPR013785">
    <property type="entry name" value="Aldolase_TIM"/>
</dbReference>
<proteinExistence type="predicted"/>
<dbReference type="SFLD" id="SFLDG01099">
    <property type="entry name" value="Uncharacterised_Radical_SAM_Su"/>
    <property type="match status" value="1"/>
</dbReference>
<keyword evidence="2 5" id="KW-0479">Metal-binding</keyword>
<keyword evidence="4 5" id="KW-0411">Iron-sulfur</keyword>
<dbReference type="GO" id="GO:0003824">
    <property type="term" value="F:catalytic activity"/>
    <property type="evidence" value="ECO:0007669"/>
    <property type="project" value="InterPro"/>
</dbReference>
<dbReference type="GO" id="GO:0051536">
    <property type="term" value="F:iron-sulfur cluster binding"/>
    <property type="evidence" value="ECO:0007669"/>
    <property type="project" value="UniProtKB-KW"/>
</dbReference>
<reference evidence="7 8" key="1">
    <citation type="journal article" date="2017" name="Genome Announc.">
        <title>Complete Genome Sequences of Two Acetylene-Fermenting Pelobacter acetylenicus Strains.</title>
        <authorList>
            <person name="Sutton J.M."/>
            <person name="Baesman S.M."/>
            <person name="Fierst J.L."/>
            <person name="Poret-Peterson A.T."/>
            <person name="Oremland R.S."/>
            <person name="Dunlap D.S."/>
            <person name="Akob D.M."/>
        </authorList>
    </citation>
    <scope>NUCLEOTIDE SEQUENCE [LARGE SCALE GENOMIC DNA]</scope>
    <source>
        <strain evidence="7 8">SFB93</strain>
    </source>
</reference>
<name>A0A1L3GQB6_9BACT</name>
<keyword evidence="8" id="KW-1185">Reference proteome</keyword>
<dbReference type="InterPro" id="IPR016431">
    <property type="entry name" value="Pyrv-formate_lyase-activ_prd"/>
</dbReference>
<dbReference type="InterPro" id="IPR058240">
    <property type="entry name" value="rSAM_sf"/>
</dbReference>
<evidence type="ECO:0000256" key="1">
    <source>
        <dbReference type="ARBA" id="ARBA00022691"/>
    </source>
</evidence>
<dbReference type="InterPro" id="IPR007197">
    <property type="entry name" value="rSAM"/>
</dbReference>
<organism evidence="7 8">
    <name type="scientific">Syntrophotalea acetylenivorans</name>
    <dbReference type="NCBI Taxonomy" id="1842532"/>
    <lineage>
        <taxon>Bacteria</taxon>
        <taxon>Pseudomonadati</taxon>
        <taxon>Thermodesulfobacteriota</taxon>
        <taxon>Desulfuromonadia</taxon>
        <taxon>Desulfuromonadales</taxon>
        <taxon>Syntrophotaleaceae</taxon>
        <taxon>Syntrophotalea</taxon>
    </lineage>
</organism>
<dbReference type="STRING" id="1842532.A7E78_10000"/>
<dbReference type="PANTHER" id="PTHR43075:SF1">
    <property type="entry name" value="FORMATE LYASE ACTIVATING ENZYME, PUTATIVE (AFU_ORTHOLOGUE AFUA_2G15630)-RELATED"/>
    <property type="match status" value="1"/>
</dbReference>
<gene>
    <name evidence="7" type="ORF">A7E78_10000</name>
</gene>
<dbReference type="Proteomes" id="UP000182517">
    <property type="component" value="Chromosome"/>
</dbReference>
<evidence type="ECO:0000256" key="5">
    <source>
        <dbReference type="PIRSR" id="PIRSR004869-50"/>
    </source>
</evidence>
<dbReference type="KEGG" id="pef:A7E78_10000"/>
<evidence type="ECO:0000256" key="2">
    <source>
        <dbReference type="ARBA" id="ARBA00022723"/>
    </source>
</evidence>
<dbReference type="PANTHER" id="PTHR43075">
    <property type="entry name" value="FORMATE LYASE ACTIVATING ENZYME, PUTATIVE (AFU_ORTHOLOGUE AFUA_2G15630)-RELATED"/>
    <property type="match status" value="1"/>
</dbReference>
<comment type="cofactor">
    <cofactor evidence="5">
        <name>[4Fe-4S] cluster</name>
        <dbReference type="ChEBI" id="CHEBI:49883"/>
    </cofactor>
    <text evidence="5">Binds 1 [4Fe-4S] cluster. The cluster is coordinated with 3 cysteines and an exchangeable S-adenosyl-L-methionine.</text>
</comment>
<dbReference type="OrthoDB" id="9782387at2"/>
<evidence type="ECO:0000256" key="3">
    <source>
        <dbReference type="ARBA" id="ARBA00023004"/>
    </source>
</evidence>
<keyword evidence="1 5" id="KW-0949">S-adenosyl-L-methionine</keyword>
<dbReference type="Gene3D" id="3.20.20.70">
    <property type="entry name" value="Aldolase class I"/>
    <property type="match status" value="1"/>
</dbReference>
<dbReference type="SFLD" id="SFLDS00029">
    <property type="entry name" value="Radical_SAM"/>
    <property type="match status" value="1"/>
</dbReference>
<dbReference type="Pfam" id="PF04055">
    <property type="entry name" value="Radical_SAM"/>
    <property type="match status" value="1"/>
</dbReference>
<dbReference type="GO" id="GO:0046872">
    <property type="term" value="F:metal ion binding"/>
    <property type="evidence" value="ECO:0007669"/>
    <property type="project" value="UniProtKB-KW"/>
</dbReference>
<dbReference type="SUPFAM" id="SSF102114">
    <property type="entry name" value="Radical SAM enzymes"/>
    <property type="match status" value="1"/>
</dbReference>
<dbReference type="AlphaFoldDB" id="A0A1L3GQB6"/>
<sequence length="306" mass="34495">MSEPFTPAYLSLYHSGELAERVRRAHEHLVRCELCPNYCRVNRLQSPRGARCRSGRRAAVASYGPHHGEEQVLVGRRGSGTLFFSRCNLRCVFCQNWDISQEDRGREVTATELAAMMLELQGLGCHNINLVSPSHVLAPLLAALFLAIRKGLRLPLVYNTGGYDSPEALALLDGVVDIYMPDMKFADSKVAQPLLGVADYAEVNRKAVREMHRQVGDLVLDDQGIAQRGLLLRHLVLPENLAGSDRVLSFIAEQLSRNTYLNLMDQYRPCYRADRYPPLDRSTSRAEYRRAVRWAEAAGLQRLDRC</sequence>
<dbReference type="PIRSF" id="PIRSF004869">
    <property type="entry name" value="PflX_prd"/>
    <property type="match status" value="1"/>
</dbReference>
<dbReference type="RefSeq" id="WP_072284106.1">
    <property type="nucleotide sequence ID" value="NZ_CP015519.1"/>
</dbReference>
<evidence type="ECO:0000313" key="8">
    <source>
        <dbReference type="Proteomes" id="UP000182517"/>
    </source>
</evidence>
<feature type="domain" description="Radical SAM core" evidence="6">
    <location>
        <begin position="83"/>
        <end position="194"/>
    </location>
</feature>
<protein>
    <submittedName>
        <fullName evidence="7">Radical SAM protein</fullName>
    </submittedName>
</protein>
<keyword evidence="3 5" id="KW-0408">Iron</keyword>
<evidence type="ECO:0000259" key="6">
    <source>
        <dbReference type="Pfam" id="PF04055"/>
    </source>
</evidence>
<feature type="binding site" evidence="5">
    <location>
        <position position="94"/>
    </location>
    <ligand>
        <name>[4Fe-4S] cluster</name>
        <dbReference type="ChEBI" id="CHEBI:49883"/>
        <note>4Fe-4S-S-AdoMet</note>
    </ligand>
</feature>
<dbReference type="EMBL" id="CP015519">
    <property type="protein sequence ID" value="APG28146.1"/>
    <property type="molecule type" value="Genomic_DNA"/>
</dbReference>
<accession>A0A1L3GQB6</accession>